<organism evidence="1 2">
    <name type="scientific">Oryza sativa subsp. japonica</name>
    <name type="common">Rice</name>
    <dbReference type="NCBI Taxonomy" id="39947"/>
    <lineage>
        <taxon>Eukaryota</taxon>
        <taxon>Viridiplantae</taxon>
        <taxon>Streptophyta</taxon>
        <taxon>Embryophyta</taxon>
        <taxon>Tracheophyta</taxon>
        <taxon>Spermatophyta</taxon>
        <taxon>Magnoliopsida</taxon>
        <taxon>Liliopsida</taxon>
        <taxon>Poales</taxon>
        <taxon>Poaceae</taxon>
        <taxon>BOP clade</taxon>
        <taxon>Oryzoideae</taxon>
        <taxon>Oryzeae</taxon>
        <taxon>Oryzinae</taxon>
        <taxon>Oryza</taxon>
        <taxon>Oryza sativa</taxon>
    </lineage>
</organism>
<proteinExistence type="predicted"/>
<sequence>MAPRRLILVVHAPPSDLDTMRCGRARLSNHFLNAYARLFPSRIPVRAQGVRRNALPESLVVTASPGAPCPDHPVLVSGDGAIRPDGRVPRRLHSCARSLWAMYSKFGTIIDAEKIFV</sequence>
<gene>
    <name evidence="1" type="primary">P0703B01.13</name>
</gene>
<dbReference type="Proteomes" id="UP000000763">
    <property type="component" value="Chromosome 2"/>
</dbReference>
<name>Q69S85_ORYSJ</name>
<dbReference type="EMBL" id="AP005116">
    <property type="protein sequence ID" value="BAD33348.1"/>
    <property type="molecule type" value="Genomic_DNA"/>
</dbReference>
<evidence type="ECO:0000313" key="2">
    <source>
        <dbReference type="Proteomes" id="UP000000763"/>
    </source>
</evidence>
<protein>
    <submittedName>
        <fullName evidence="1">Uncharacterized protein</fullName>
    </submittedName>
</protein>
<evidence type="ECO:0000313" key="1">
    <source>
        <dbReference type="EMBL" id="BAD33348.1"/>
    </source>
</evidence>
<reference evidence="2" key="1">
    <citation type="journal article" date="2005" name="Nature">
        <title>The map-based sequence of the rice genome.</title>
        <authorList>
            <consortium name="International rice genome sequencing project (IRGSP)"/>
            <person name="Matsumoto T."/>
            <person name="Wu J."/>
            <person name="Kanamori H."/>
            <person name="Katayose Y."/>
            <person name="Fujisawa M."/>
            <person name="Namiki N."/>
            <person name="Mizuno H."/>
            <person name="Yamamoto K."/>
            <person name="Antonio B.A."/>
            <person name="Baba T."/>
            <person name="Sakata K."/>
            <person name="Nagamura Y."/>
            <person name="Aoki H."/>
            <person name="Arikawa K."/>
            <person name="Arita K."/>
            <person name="Bito T."/>
            <person name="Chiden Y."/>
            <person name="Fujitsuka N."/>
            <person name="Fukunaka R."/>
            <person name="Hamada M."/>
            <person name="Harada C."/>
            <person name="Hayashi A."/>
            <person name="Hijishita S."/>
            <person name="Honda M."/>
            <person name="Hosokawa S."/>
            <person name="Ichikawa Y."/>
            <person name="Idonuma A."/>
            <person name="Iijima M."/>
            <person name="Ikeda M."/>
            <person name="Ikeno M."/>
            <person name="Ito K."/>
            <person name="Ito S."/>
            <person name="Ito T."/>
            <person name="Ito Y."/>
            <person name="Ito Y."/>
            <person name="Iwabuchi A."/>
            <person name="Kamiya K."/>
            <person name="Karasawa W."/>
            <person name="Kurita K."/>
            <person name="Katagiri S."/>
            <person name="Kikuta A."/>
            <person name="Kobayashi H."/>
            <person name="Kobayashi N."/>
            <person name="Machita K."/>
            <person name="Maehara T."/>
            <person name="Masukawa M."/>
            <person name="Mizubayashi T."/>
            <person name="Mukai Y."/>
            <person name="Nagasaki H."/>
            <person name="Nagata Y."/>
            <person name="Naito S."/>
            <person name="Nakashima M."/>
            <person name="Nakama Y."/>
            <person name="Nakamichi Y."/>
            <person name="Nakamura M."/>
            <person name="Meguro A."/>
            <person name="Negishi M."/>
            <person name="Ohta I."/>
            <person name="Ohta T."/>
            <person name="Okamoto M."/>
            <person name="Ono N."/>
            <person name="Saji S."/>
            <person name="Sakaguchi M."/>
            <person name="Sakai K."/>
            <person name="Shibata M."/>
            <person name="Shimokawa T."/>
            <person name="Song J."/>
            <person name="Takazaki Y."/>
            <person name="Terasawa K."/>
            <person name="Tsugane M."/>
            <person name="Tsuji K."/>
            <person name="Ueda S."/>
            <person name="Waki K."/>
            <person name="Yamagata H."/>
            <person name="Yamamoto M."/>
            <person name="Yamamoto S."/>
            <person name="Yamane H."/>
            <person name="Yoshiki S."/>
            <person name="Yoshihara R."/>
            <person name="Yukawa K."/>
            <person name="Zhong H."/>
            <person name="Yano M."/>
            <person name="Yuan Q."/>
            <person name="Ouyang S."/>
            <person name="Liu J."/>
            <person name="Jones K.M."/>
            <person name="Gansberger K."/>
            <person name="Moffat K."/>
            <person name="Hill J."/>
            <person name="Bera J."/>
            <person name="Fadrosh D."/>
            <person name="Jin S."/>
            <person name="Johri S."/>
            <person name="Kim M."/>
            <person name="Overton L."/>
            <person name="Reardon M."/>
            <person name="Tsitrin T."/>
            <person name="Vuong H."/>
            <person name="Weaver B."/>
            <person name="Ciecko A."/>
            <person name="Tallon L."/>
            <person name="Jackson J."/>
            <person name="Pai G."/>
            <person name="Aken S.V."/>
            <person name="Utterback T."/>
            <person name="Reidmuller S."/>
            <person name="Feldblyum T."/>
            <person name="Hsiao J."/>
            <person name="Zismann V."/>
            <person name="Iobst S."/>
            <person name="de Vazeille A.R."/>
            <person name="Buell C.R."/>
            <person name="Ying K."/>
            <person name="Li Y."/>
            <person name="Lu T."/>
            <person name="Huang Y."/>
            <person name="Zhao Q."/>
            <person name="Feng Q."/>
            <person name="Zhang L."/>
            <person name="Zhu J."/>
            <person name="Weng Q."/>
            <person name="Mu J."/>
            <person name="Lu Y."/>
            <person name="Fan D."/>
            <person name="Liu Y."/>
            <person name="Guan J."/>
            <person name="Zhang Y."/>
            <person name="Yu S."/>
            <person name="Liu X."/>
            <person name="Zhang Y."/>
            <person name="Hong G."/>
            <person name="Han B."/>
            <person name="Choisne N."/>
            <person name="Demange N."/>
            <person name="Orjeda G."/>
            <person name="Samain S."/>
            <person name="Cattolico L."/>
            <person name="Pelletier E."/>
            <person name="Couloux A."/>
            <person name="Segurens B."/>
            <person name="Wincker P."/>
            <person name="D'Hont A."/>
            <person name="Scarpelli C."/>
            <person name="Weissenbach J."/>
            <person name="Salanoubat M."/>
            <person name="Quetier F."/>
            <person name="Yu Y."/>
            <person name="Kim H.R."/>
            <person name="Rambo T."/>
            <person name="Currie J."/>
            <person name="Collura K."/>
            <person name="Luo M."/>
            <person name="Yang T."/>
            <person name="Ammiraju J.S.S."/>
            <person name="Engler F."/>
            <person name="Soderlund C."/>
            <person name="Wing R.A."/>
            <person name="Palmer L.E."/>
            <person name="de la Bastide M."/>
            <person name="Spiegel L."/>
            <person name="Nascimento L."/>
            <person name="Zutavern T."/>
            <person name="O'Shaughnessy A."/>
            <person name="Dike S."/>
            <person name="Dedhia N."/>
            <person name="Preston R."/>
            <person name="Balija V."/>
            <person name="McCombie W.R."/>
            <person name="Chow T."/>
            <person name="Chen H."/>
            <person name="Chung M."/>
            <person name="Chen C."/>
            <person name="Shaw J."/>
            <person name="Wu H."/>
            <person name="Hsiao K."/>
            <person name="Chao Y."/>
            <person name="Chu M."/>
            <person name="Cheng C."/>
            <person name="Hour A."/>
            <person name="Lee P."/>
            <person name="Lin S."/>
            <person name="Lin Y."/>
            <person name="Liou J."/>
            <person name="Liu S."/>
            <person name="Hsing Y."/>
            <person name="Raghuvanshi S."/>
            <person name="Mohanty A."/>
            <person name="Bharti A.K."/>
            <person name="Gaur A."/>
            <person name="Gupta V."/>
            <person name="Kumar D."/>
            <person name="Ravi V."/>
            <person name="Vij S."/>
            <person name="Kapur A."/>
            <person name="Khurana P."/>
            <person name="Khurana P."/>
            <person name="Khurana J.P."/>
            <person name="Tyagi A.K."/>
            <person name="Gaikwad K."/>
            <person name="Singh A."/>
            <person name="Dalal V."/>
            <person name="Srivastava S."/>
            <person name="Dixit A."/>
            <person name="Pal A.K."/>
            <person name="Ghazi I.A."/>
            <person name="Yadav M."/>
            <person name="Pandit A."/>
            <person name="Bhargava A."/>
            <person name="Sureshbabu K."/>
            <person name="Batra K."/>
            <person name="Sharma T.R."/>
            <person name="Mohapatra T."/>
            <person name="Singh N.K."/>
            <person name="Messing J."/>
            <person name="Nelson A.B."/>
            <person name="Fuks G."/>
            <person name="Kavchok S."/>
            <person name="Keizer G."/>
            <person name="Linton E."/>
            <person name="Llaca V."/>
            <person name="Song R."/>
            <person name="Tanyolac B."/>
            <person name="Young S."/>
            <person name="Ho-Il K."/>
            <person name="Hahn J.H."/>
            <person name="Sangsakoo G."/>
            <person name="Vanavichit A."/>
            <person name="de Mattos Luiz.A.T."/>
            <person name="Zimmer P.D."/>
            <person name="Malone G."/>
            <person name="Dellagostin O."/>
            <person name="de Oliveira A.C."/>
            <person name="Bevan M."/>
            <person name="Bancroft I."/>
            <person name="Minx P."/>
            <person name="Cordum H."/>
            <person name="Wilson R."/>
            <person name="Cheng Z."/>
            <person name="Jin W."/>
            <person name="Jiang J."/>
            <person name="Leong S.A."/>
            <person name="Iwama H."/>
            <person name="Gojobori T."/>
            <person name="Itoh T."/>
            <person name="Niimura Y."/>
            <person name="Fujii Y."/>
            <person name="Habara T."/>
            <person name="Sakai H."/>
            <person name="Sato Y."/>
            <person name="Wilson G."/>
            <person name="Kumar K."/>
            <person name="McCouch S."/>
            <person name="Juretic N."/>
            <person name="Hoen D."/>
            <person name="Wright S."/>
            <person name="Bruskiewich R."/>
            <person name="Bureau T."/>
            <person name="Miyao A."/>
            <person name="Hirochika H."/>
            <person name="Nishikawa T."/>
            <person name="Kadowaki K."/>
            <person name="Sugiura M."/>
            <person name="Burr B."/>
            <person name="Sasaki T."/>
        </authorList>
    </citation>
    <scope>NUCLEOTIDE SEQUENCE [LARGE SCALE GENOMIC DNA]</scope>
    <source>
        <strain evidence="2">cv. Nipponbare</strain>
    </source>
</reference>
<reference evidence="2" key="2">
    <citation type="journal article" date="2008" name="Nucleic Acids Res.">
        <title>The rice annotation project database (RAP-DB): 2008 update.</title>
        <authorList>
            <consortium name="The rice annotation project (RAP)"/>
        </authorList>
    </citation>
    <scope>GENOME REANNOTATION</scope>
    <source>
        <strain evidence="2">cv. Nipponbare</strain>
    </source>
</reference>
<dbReference type="AlphaFoldDB" id="Q69S85"/>
<accession>Q69S85</accession>